<dbReference type="EMBL" id="JAHQCS010000121">
    <property type="protein sequence ID" value="MBU9713082.1"/>
    <property type="molecule type" value="Genomic_DNA"/>
</dbReference>
<evidence type="ECO:0000313" key="2">
    <source>
        <dbReference type="Proteomes" id="UP000784880"/>
    </source>
</evidence>
<evidence type="ECO:0000313" key="1">
    <source>
        <dbReference type="EMBL" id="MBU9713082.1"/>
    </source>
</evidence>
<comment type="caution">
    <text evidence="1">The sequence shown here is derived from an EMBL/GenBank/DDBJ whole genome shotgun (WGS) entry which is preliminary data.</text>
</comment>
<gene>
    <name evidence="1" type="ORF">KS419_15225</name>
</gene>
<accession>A0ABS6JHH3</accession>
<reference evidence="1 2" key="1">
    <citation type="submission" date="2021-06" db="EMBL/GenBank/DDBJ databases">
        <title>Bacillus sp. RD4P76, an endophyte from a halophyte.</title>
        <authorList>
            <person name="Sun J.-Q."/>
        </authorList>
    </citation>
    <scope>NUCLEOTIDE SEQUENCE [LARGE SCALE GENOMIC DNA]</scope>
    <source>
        <strain evidence="1 2">CGMCC 1.15917</strain>
    </source>
</reference>
<protein>
    <submittedName>
        <fullName evidence="1">Glycosyltransferase</fullName>
        <ecNumber evidence="1">2.4.-.-</ecNumber>
    </submittedName>
</protein>
<dbReference type="EC" id="2.4.-.-" evidence="1"/>
<organism evidence="1 2">
    <name type="scientific">Evansella tamaricis</name>
    <dbReference type="NCBI Taxonomy" id="2069301"/>
    <lineage>
        <taxon>Bacteria</taxon>
        <taxon>Bacillati</taxon>
        <taxon>Bacillota</taxon>
        <taxon>Bacilli</taxon>
        <taxon>Bacillales</taxon>
        <taxon>Bacillaceae</taxon>
        <taxon>Evansella</taxon>
    </lineage>
</organism>
<dbReference type="GO" id="GO:0016757">
    <property type="term" value="F:glycosyltransferase activity"/>
    <property type="evidence" value="ECO:0007669"/>
    <property type="project" value="UniProtKB-KW"/>
</dbReference>
<keyword evidence="1" id="KW-0328">Glycosyltransferase</keyword>
<dbReference type="Pfam" id="PF13692">
    <property type="entry name" value="Glyco_trans_1_4"/>
    <property type="match status" value="1"/>
</dbReference>
<dbReference type="RefSeq" id="WP_217067255.1">
    <property type="nucleotide sequence ID" value="NZ_JAHQCS010000121.1"/>
</dbReference>
<dbReference type="Proteomes" id="UP000784880">
    <property type="component" value="Unassembled WGS sequence"/>
</dbReference>
<keyword evidence="1" id="KW-0808">Transferase</keyword>
<name>A0ABS6JHH3_9BACI</name>
<proteinExistence type="predicted"/>
<sequence length="428" mass="48892">MRILYVSEQVPFVQAENEQVRAYYQIKSLIETGVHVDCIFFHENFIYFLPGTDVIQKSFNQKNIKAQNRSGQKFHFIFSLLKGLPVTAARFSAPELRTMLNEVVESESYDLIQIQSKLVHNIRKTEGLPPIVIDYVEGECWSINKELDSCGHSFKKIILLDKLRRTKRYETKLQKKYPIGIAQSLRDRQRLHRINVVSNIFDFAISKGNNVIHSRKALVFYGSLKEKHAIEAAKMVVEDMFLPLKNEFQDLQCFIIGGEPPIEVEKLGETDGVTITGYVEDITPYLSNGEILIAPFTYGTGMLHHVLSAAKIGAPILLSKETNSNIGFNHGKEAVICNKREEYLSNARLILEDEKLLTKLSKNAAAFVLQKYNREIAIRSLLYTYESILKRNIKLEETNLIQTMEVVKVKQSTSTSSDYLSEKMVSNK</sequence>
<keyword evidence="2" id="KW-1185">Reference proteome</keyword>